<sequence>MEANELPPPKKPILRPDPHHLSAIPIVTVDSRILEDDPKAQLFPLPPSDSPAPEAGKPSKKARKRPRAKKHRLRKWIKRVALFLASLLVLSELVTISYVWATPSRTAFMLENQGVVVYQFVSLDHISRYMIAATIAHEDEQLGTRTGAFSIAEFKNRALAYLEGKPDTSGSTIPQQLVKNIFLWPGHDAPRKGVEAVLATEFSLTLSAKRVMELYLNYAQFGPHLYGVCAATWYYFNEPPSHMTPYQAAQLMGVLPMPDAVQRAEGGGIFLGKDQKSPVWQYVNGAANVYVPRQIAGLGGWQSAVARIGIFDTASDHAATANQPDGCSTMPQSVLDMILL</sequence>
<proteinExistence type="predicted"/>
<keyword evidence="2" id="KW-0997">Cell inner membrane</keyword>
<dbReference type="InterPro" id="IPR023346">
    <property type="entry name" value="Lysozyme-like_dom_sf"/>
</dbReference>
<evidence type="ECO:0000256" key="9">
    <source>
        <dbReference type="ARBA" id="ARBA00023136"/>
    </source>
</evidence>
<evidence type="ECO:0000256" key="11">
    <source>
        <dbReference type="SAM" id="MobiDB-lite"/>
    </source>
</evidence>
<dbReference type="InterPro" id="IPR001264">
    <property type="entry name" value="Glyco_trans_51"/>
</dbReference>
<keyword evidence="1" id="KW-1003">Cell membrane</keyword>
<dbReference type="PANTHER" id="PTHR30400">
    <property type="entry name" value="MONOFUNCTIONAL BIOSYNTHETIC PEPTIDOGLYCAN TRANSGLYCOSYLASE"/>
    <property type="match status" value="1"/>
</dbReference>
<keyword evidence="7" id="KW-0573">Peptidoglycan synthesis</keyword>
<keyword evidence="15" id="KW-1185">Reference proteome</keyword>
<feature type="transmembrane region" description="Helical" evidence="12">
    <location>
        <begin position="80"/>
        <end position="101"/>
    </location>
</feature>
<gene>
    <name evidence="14" type="ORF">G6N77_15390</name>
</gene>
<evidence type="ECO:0000256" key="8">
    <source>
        <dbReference type="ARBA" id="ARBA00022989"/>
    </source>
</evidence>
<keyword evidence="9 12" id="KW-0472">Membrane</keyword>
<evidence type="ECO:0000313" key="14">
    <source>
        <dbReference type="EMBL" id="NGN84830.1"/>
    </source>
</evidence>
<dbReference type="EMBL" id="JAAKZI010000030">
    <property type="protein sequence ID" value="NGN84830.1"/>
    <property type="molecule type" value="Genomic_DNA"/>
</dbReference>
<name>A0ABX0DJH8_9MICC</name>
<feature type="compositionally biased region" description="Basic residues" evidence="11">
    <location>
        <begin position="58"/>
        <end position="70"/>
    </location>
</feature>
<evidence type="ECO:0000256" key="2">
    <source>
        <dbReference type="ARBA" id="ARBA00022519"/>
    </source>
</evidence>
<dbReference type="Pfam" id="PF00912">
    <property type="entry name" value="Transgly"/>
    <property type="match status" value="1"/>
</dbReference>
<keyword evidence="5 12" id="KW-0812">Transmembrane</keyword>
<evidence type="ECO:0000256" key="3">
    <source>
        <dbReference type="ARBA" id="ARBA00022676"/>
    </source>
</evidence>
<evidence type="ECO:0000313" key="15">
    <source>
        <dbReference type="Proteomes" id="UP000479226"/>
    </source>
</evidence>
<evidence type="ECO:0000259" key="13">
    <source>
        <dbReference type="Pfam" id="PF00912"/>
    </source>
</evidence>
<dbReference type="SUPFAM" id="SSF53955">
    <property type="entry name" value="Lysozyme-like"/>
    <property type="match status" value="1"/>
</dbReference>
<keyword evidence="10" id="KW-0961">Cell wall biogenesis/degradation</keyword>
<keyword evidence="3" id="KW-0328">Glycosyltransferase</keyword>
<dbReference type="Gene3D" id="1.10.3810.10">
    <property type="entry name" value="Biosynthetic peptidoglycan transglycosylase-like"/>
    <property type="match status" value="1"/>
</dbReference>
<keyword evidence="6" id="KW-0133">Cell shape</keyword>
<dbReference type="PANTHER" id="PTHR30400:SF0">
    <property type="entry name" value="BIOSYNTHETIC PEPTIDOGLYCAN TRANSGLYCOSYLASE"/>
    <property type="match status" value="1"/>
</dbReference>
<evidence type="ECO:0000256" key="12">
    <source>
        <dbReference type="SAM" id="Phobius"/>
    </source>
</evidence>
<evidence type="ECO:0000256" key="7">
    <source>
        <dbReference type="ARBA" id="ARBA00022984"/>
    </source>
</evidence>
<evidence type="ECO:0000256" key="10">
    <source>
        <dbReference type="ARBA" id="ARBA00023316"/>
    </source>
</evidence>
<protein>
    <submittedName>
        <fullName evidence="14">Transglycosylase</fullName>
    </submittedName>
</protein>
<dbReference type="InterPro" id="IPR036950">
    <property type="entry name" value="PBP_transglycosylase"/>
</dbReference>
<keyword evidence="4" id="KW-0808">Transferase</keyword>
<dbReference type="RefSeq" id="WP_165183053.1">
    <property type="nucleotide sequence ID" value="NZ_JAAKZI010000030.1"/>
</dbReference>
<evidence type="ECO:0000256" key="6">
    <source>
        <dbReference type="ARBA" id="ARBA00022960"/>
    </source>
</evidence>
<evidence type="ECO:0000256" key="1">
    <source>
        <dbReference type="ARBA" id="ARBA00022475"/>
    </source>
</evidence>
<dbReference type="Proteomes" id="UP000479226">
    <property type="component" value="Unassembled WGS sequence"/>
</dbReference>
<keyword evidence="8 12" id="KW-1133">Transmembrane helix</keyword>
<reference evidence="14 15" key="1">
    <citation type="submission" date="2020-02" db="EMBL/GenBank/DDBJ databases">
        <title>Genome sequence of the type strain DSM 27180 of Arthrobacter silviterrae.</title>
        <authorList>
            <person name="Gao J."/>
            <person name="Sun J."/>
        </authorList>
    </citation>
    <scope>NUCLEOTIDE SEQUENCE [LARGE SCALE GENOMIC DNA]</scope>
    <source>
        <strain evidence="14 15">DSM 27180</strain>
    </source>
</reference>
<comment type="caution">
    <text evidence="14">The sequence shown here is derived from an EMBL/GenBank/DDBJ whole genome shotgun (WGS) entry which is preliminary data.</text>
</comment>
<accession>A0ABX0DJH8</accession>
<evidence type="ECO:0000256" key="5">
    <source>
        <dbReference type="ARBA" id="ARBA00022692"/>
    </source>
</evidence>
<organism evidence="14 15">
    <name type="scientific">Arthrobacter silviterrae</name>
    <dbReference type="NCBI Taxonomy" id="2026658"/>
    <lineage>
        <taxon>Bacteria</taxon>
        <taxon>Bacillati</taxon>
        <taxon>Actinomycetota</taxon>
        <taxon>Actinomycetes</taxon>
        <taxon>Micrococcales</taxon>
        <taxon>Micrococcaceae</taxon>
        <taxon>Arthrobacter</taxon>
    </lineage>
</organism>
<feature type="region of interest" description="Disordered" evidence="11">
    <location>
        <begin position="39"/>
        <end position="70"/>
    </location>
</feature>
<feature type="domain" description="Glycosyl transferase family 51" evidence="13">
    <location>
        <begin position="119"/>
        <end position="262"/>
    </location>
</feature>
<evidence type="ECO:0000256" key="4">
    <source>
        <dbReference type="ARBA" id="ARBA00022679"/>
    </source>
</evidence>
<dbReference type="InterPro" id="IPR011812">
    <property type="entry name" value="Pep_trsgly"/>
</dbReference>